<name>A0AAN9S1U4_PSOTE</name>
<evidence type="ECO:0000313" key="3">
    <source>
        <dbReference type="Proteomes" id="UP001386955"/>
    </source>
</evidence>
<comment type="caution">
    <text evidence="2">The sequence shown here is derived from an EMBL/GenBank/DDBJ whole genome shotgun (WGS) entry which is preliminary data.</text>
</comment>
<keyword evidence="3" id="KW-1185">Reference proteome</keyword>
<feature type="region of interest" description="Disordered" evidence="1">
    <location>
        <begin position="101"/>
        <end position="128"/>
    </location>
</feature>
<sequence length="266" mass="30430">MGNCCGTALSMEWDSEDWSDLTSKTKNTSSRRRRLWEGLGVSPNANEKVKIKISKSGQNCWRSKKWLITSKCSMHASSAEQFLLSLINTRDHDDARHRSWRPELESIPEDETHRQSSRSSPPVATARDARCQSLKLAVSRRVARRQSPLTAIRCARCSLRHHPWSDLISMSKKTSSRKVFDEANSHGYGLGLQKVQKEELLLVPANGKVKIKISKKDLLDKQQQLNNNKIGRASAEQFLLRLMNARCHYADHRRFWDALATEYTLD</sequence>
<dbReference type="EMBL" id="JAYMYS010000006">
    <property type="protein sequence ID" value="KAK7387769.1"/>
    <property type="molecule type" value="Genomic_DNA"/>
</dbReference>
<evidence type="ECO:0000313" key="2">
    <source>
        <dbReference type="EMBL" id="KAK7387769.1"/>
    </source>
</evidence>
<evidence type="ECO:0000256" key="1">
    <source>
        <dbReference type="SAM" id="MobiDB-lite"/>
    </source>
</evidence>
<gene>
    <name evidence="2" type="ORF">VNO78_22561</name>
</gene>
<feature type="compositionally biased region" description="Basic and acidic residues" evidence="1">
    <location>
        <begin position="101"/>
        <end position="114"/>
    </location>
</feature>
<protein>
    <submittedName>
        <fullName evidence="2">Uncharacterized protein</fullName>
    </submittedName>
</protein>
<dbReference type="AlphaFoldDB" id="A0AAN9S1U4"/>
<dbReference type="Proteomes" id="UP001386955">
    <property type="component" value="Unassembled WGS sequence"/>
</dbReference>
<dbReference type="PANTHER" id="PTHR33647">
    <property type="entry name" value="OS01G0793900 PROTEIN"/>
    <property type="match status" value="1"/>
</dbReference>
<reference evidence="2 3" key="1">
    <citation type="submission" date="2024-01" db="EMBL/GenBank/DDBJ databases">
        <title>The genomes of 5 underutilized Papilionoideae crops provide insights into root nodulation and disease resistanc.</title>
        <authorList>
            <person name="Jiang F."/>
        </authorList>
    </citation>
    <scope>NUCLEOTIDE SEQUENCE [LARGE SCALE GENOMIC DNA]</scope>
    <source>
        <strain evidence="2">DUOXIRENSHENG_FW03</strain>
        <tissue evidence="2">Leaves</tissue>
    </source>
</reference>
<accession>A0AAN9S1U4</accession>
<proteinExistence type="predicted"/>
<organism evidence="2 3">
    <name type="scientific">Psophocarpus tetragonolobus</name>
    <name type="common">Winged bean</name>
    <name type="synonym">Dolichos tetragonolobus</name>
    <dbReference type="NCBI Taxonomy" id="3891"/>
    <lineage>
        <taxon>Eukaryota</taxon>
        <taxon>Viridiplantae</taxon>
        <taxon>Streptophyta</taxon>
        <taxon>Embryophyta</taxon>
        <taxon>Tracheophyta</taxon>
        <taxon>Spermatophyta</taxon>
        <taxon>Magnoliopsida</taxon>
        <taxon>eudicotyledons</taxon>
        <taxon>Gunneridae</taxon>
        <taxon>Pentapetalae</taxon>
        <taxon>rosids</taxon>
        <taxon>fabids</taxon>
        <taxon>Fabales</taxon>
        <taxon>Fabaceae</taxon>
        <taxon>Papilionoideae</taxon>
        <taxon>50 kb inversion clade</taxon>
        <taxon>NPAAA clade</taxon>
        <taxon>indigoferoid/millettioid clade</taxon>
        <taxon>Phaseoleae</taxon>
        <taxon>Psophocarpus</taxon>
    </lineage>
</organism>
<dbReference type="PANTHER" id="PTHR33647:SF10">
    <property type="entry name" value="DUF4228 DOMAIN-CONTAINING PROTEIN"/>
    <property type="match status" value="1"/>
</dbReference>